<feature type="compositionally biased region" description="Low complexity" evidence="1">
    <location>
        <begin position="361"/>
        <end position="370"/>
    </location>
</feature>
<reference evidence="2" key="2">
    <citation type="submission" date="2023-05" db="EMBL/GenBank/DDBJ databases">
        <authorList>
            <consortium name="Lawrence Berkeley National Laboratory"/>
            <person name="Steindorff A."/>
            <person name="Hensen N."/>
            <person name="Bonometti L."/>
            <person name="Westerberg I."/>
            <person name="Brannstrom I.O."/>
            <person name="Guillou S."/>
            <person name="Cros-Aarteil S."/>
            <person name="Calhoun S."/>
            <person name="Haridas S."/>
            <person name="Kuo A."/>
            <person name="Mondo S."/>
            <person name="Pangilinan J."/>
            <person name="Riley R."/>
            <person name="Labutti K."/>
            <person name="Andreopoulos B."/>
            <person name="Lipzen A."/>
            <person name="Chen C."/>
            <person name="Yanf M."/>
            <person name="Daum C."/>
            <person name="Ng V."/>
            <person name="Clum A."/>
            <person name="Ohm R."/>
            <person name="Martin F."/>
            <person name="Silar P."/>
            <person name="Natvig D."/>
            <person name="Lalanne C."/>
            <person name="Gautier V."/>
            <person name="Ament-Velasquez S.L."/>
            <person name="Kruys A."/>
            <person name="Hutchinson M.I."/>
            <person name="Powell A.J."/>
            <person name="Barry K."/>
            <person name="Miller A.N."/>
            <person name="Grigoriev I.V."/>
            <person name="Debuchy R."/>
            <person name="Gladieux P."/>
            <person name="Thoren M.H."/>
            <person name="Johannesson H."/>
        </authorList>
    </citation>
    <scope>NUCLEOTIDE SEQUENCE</scope>
    <source>
        <strain evidence="2">CBS 532.94</strain>
    </source>
</reference>
<sequence>MRRQALGSDLFQVPDNAPEDPVAPRPLVDSQRIYSALVKRMQTMSTHTEQVAEEHSETLGSDAIAPVHERSGSSSSSTPETIRRAIPERKYSTASDNIATPTRASKWEGLSRGHGTQDEQPAASVAVTPTISGGYQCRLSEDLDHEKSLTSRLGDIASERKECQNDSTADNRDILTQAGTRADWRSRLAVSPASYLFRTASPYRHALRNSMQEEQNAWAQQSSVTEQDSDAGSQVHRERGLNHSLPETSSDSAKDLDYTESVYSSDEEGHGSAHSSSANRRSSTITETPAMHQAAGWRETSTASSIDWKTWLSANIDQFEPNPSPSKPSAVNHGRPTMARTSSRSHFSSLRGHVREHAQTYGNDDYNSYADNDDDDVFEPSSRKPSFATGPLSQVEPNIVRPRPSSPSWWSTNKRTIAFANNGNRNESSPTMSANENESPTRSPPPPPIPPRSKLRPAPLKISRQTPPSAGHGVMSPSVSASVMSSPGLTEAVLRQFGPVSSITGGYGVADKGGCDRRERVENRRLGIAEVLELEEGEEKRWADKGDESVAFI</sequence>
<name>A0AAN7CDL8_9PEZI</name>
<accession>A0AAN7CDL8</accession>
<feature type="compositionally biased region" description="Basic and acidic residues" evidence="1">
    <location>
        <begin position="81"/>
        <end position="91"/>
    </location>
</feature>
<dbReference type="Proteomes" id="UP001303760">
    <property type="component" value="Unassembled WGS sequence"/>
</dbReference>
<feature type="compositionally biased region" description="Polar residues" evidence="1">
    <location>
        <begin position="212"/>
        <end position="232"/>
    </location>
</feature>
<proteinExistence type="predicted"/>
<feature type="compositionally biased region" description="Basic and acidic residues" evidence="1">
    <location>
        <begin position="105"/>
        <end position="117"/>
    </location>
</feature>
<evidence type="ECO:0000256" key="1">
    <source>
        <dbReference type="SAM" id="MobiDB-lite"/>
    </source>
</evidence>
<feature type="region of interest" description="Disordered" evidence="1">
    <location>
        <begin position="1"/>
        <end position="26"/>
    </location>
</feature>
<feature type="region of interest" description="Disordered" evidence="1">
    <location>
        <begin position="44"/>
        <end position="122"/>
    </location>
</feature>
<feature type="compositionally biased region" description="Low complexity" evidence="1">
    <location>
        <begin position="272"/>
        <end position="283"/>
    </location>
</feature>
<evidence type="ECO:0000313" key="2">
    <source>
        <dbReference type="EMBL" id="KAK4240111.1"/>
    </source>
</evidence>
<comment type="caution">
    <text evidence="2">The sequence shown here is derived from an EMBL/GenBank/DDBJ whole genome shotgun (WGS) entry which is preliminary data.</text>
</comment>
<feature type="compositionally biased region" description="Polar residues" evidence="1">
    <location>
        <begin position="339"/>
        <end position="348"/>
    </location>
</feature>
<feature type="compositionally biased region" description="Polar residues" evidence="1">
    <location>
        <begin position="92"/>
        <end position="103"/>
    </location>
</feature>
<feature type="region of interest" description="Disordered" evidence="1">
    <location>
        <begin position="212"/>
        <end position="300"/>
    </location>
</feature>
<dbReference type="AlphaFoldDB" id="A0AAN7CDL8"/>
<evidence type="ECO:0000313" key="3">
    <source>
        <dbReference type="Proteomes" id="UP001303760"/>
    </source>
</evidence>
<organism evidence="2 3">
    <name type="scientific">Achaetomium macrosporum</name>
    <dbReference type="NCBI Taxonomy" id="79813"/>
    <lineage>
        <taxon>Eukaryota</taxon>
        <taxon>Fungi</taxon>
        <taxon>Dikarya</taxon>
        <taxon>Ascomycota</taxon>
        <taxon>Pezizomycotina</taxon>
        <taxon>Sordariomycetes</taxon>
        <taxon>Sordariomycetidae</taxon>
        <taxon>Sordariales</taxon>
        <taxon>Chaetomiaceae</taxon>
        <taxon>Achaetomium</taxon>
    </lineage>
</organism>
<gene>
    <name evidence="2" type="ORF">C8A03DRAFT_31765</name>
</gene>
<protein>
    <submittedName>
        <fullName evidence="2">Uncharacterized protein</fullName>
    </submittedName>
</protein>
<reference evidence="2" key="1">
    <citation type="journal article" date="2023" name="Mol. Phylogenet. Evol.">
        <title>Genome-scale phylogeny and comparative genomics of the fungal order Sordariales.</title>
        <authorList>
            <person name="Hensen N."/>
            <person name="Bonometti L."/>
            <person name="Westerberg I."/>
            <person name="Brannstrom I.O."/>
            <person name="Guillou S."/>
            <person name="Cros-Aarteil S."/>
            <person name="Calhoun S."/>
            <person name="Haridas S."/>
            <person name="Kuo A."/>
            <person name="Mondo S."/>
            <person name="Pangilinan J."/>
            <person name="Riley R."/>
            <person name="LaButti K."/>
            <person name="Andreopoulos B."/>
            <person name="Lipzen A."/>
            <person name="Chen C."/>
            <person name="Yan M."/>
            <person name="Daum C."/>
            <person name="Ng V."/>
            <person name="Clum A."/>
            <person name="Steindorff A."/>
            <person name="Ohm R.A."/>
            <person name="Martin F."/>
            <person name="Silar P."/>
            <person name="Natvig D.O."/>
            <person name="Lalanne C."/>
            <person name="Gautier V."/>
            <person name="Ament-Velasquez S.L."/>
            <person name="Kruys A."/>
            <person name="Hutchinson M.I."/>
            <person name="Powell A.J."/>
            <person name="Barry K."/>
            <person name="Miller A.N."/>
            <person name="Grigoriev I.V."/>
            <person name="Debuchy R."/>
            <person name="Gladieux P."/>
            <person name="Hiltunen Thoren M."/>
            <person name="Johannesson H."/>
        </authorList>
    </citation>
    <scope>NUCLEOTIDE SEQUENCE</scope>
    <source>
        <strain evidence="2">CBS 532.94</strain>
    </source>
</reference>
<feature type="compositionally biased region" description="Polar residues" evidence="1">
    <location>
        <begin position="412"/>
        <end position="438"/>
    </location>
</feature>
<feature type="region of interest" description="Disordered" evidence="1">
    <location>
        <begin position="317"/>
        <end position="479"/>
    </location>
</feature>
<feature type="compositionally biased region" description="Pro residues" evidence="1">
    <location>
        <begin position="442"/>
        <end position="451"/>
    </location>
</feature>
<feature type="compositionally biased region" description="Low complexity" evidence="1">
    <location>
        <begin position="401"/>
        <end position="411"/>
    </location>
</feature>
<keyword evidence="3" id="KW-1185">Reference proteome</keyword>
<dbReference type="EMBL" id="MU860047">
    <property type="protein sequence ID" value="KAK4240111.1"/>
    <property type="molecule type" value="Genomic_DNA"/>
</dbReference>